<accession>A0A2P2J4L9</accession>
<proteinExistence type="predicted"/>
<organism evidence="1">
    <name type="scientific">Rhizophora mucronata</name>
    <name type="common">Asiatic mangrove</name>
    <dbReference type="NCBI Taxonomy" id="61149"/>
    <lineage>
        <taxon>Eukaryota</taxon>
        <taxon>Viridiplantae</taxon>
        <taxon>Streptophyta</taxon>
        <taxon>Embryophyta</taxon>
        <taxon>Tracheophyta</taxon>
        <taxon>Spermatophyta</taxon>
        <taxon>Magnoliopsida</taxon>
        <taxon>eudicotyledons</taxon>
        <taxon>Gunneridae</taxon>
        <taxon>Pentapetalae</taxon>
        <taxon>rosids</taxon>
        <taxon>fabids</taxon>
        <taxon>Malpighiales</taxon>
        <taxon>Rhizophoraceae</taxon>
        <taxon>Rhizophora</taxon>
    </lineage>
</organism>
<dbReference type="AlphaFoldDB" id="A0A2P2J4L9"/>
<name>A0A2P2J4L9_RHIMU</name>
<reference evidence="1" key="1">
    <citation type="submission" date="2018-02" db="EMBL/GenBank/DDBJ databases">
        <title>Rhizophora mucronata_Transcriptome.</title>
        <authorList>
            <person name="Meera S.P."/>
            <person name="Sreeshan A."/>
            <person name="Augustine A."/>
        </authorList>
    </citation>
    <scope>NUCLEOTIDE SEQUENCE</scope>
    <source>
        <tissue evidence="1">Leaf</tissue>
    </source>
</reference>
<sequence length="23" mass="2599">MAMLLALKTECLPQTTLLSMVKY</sequence>
<evidence type="ECO:0000313" key="1">
    <source>
        <dbReference type="EMBL" id="MBW88337.1"/>
    </source>
</evidence>
<dbReference type="EMBL" id="GGEC01007854">
    <property type="protein sequence ID" value="MBW88337.1"/>
    <property type="molecule type" value="Transcribed_RNA"/>
</dbReference>
<protein>
    <submittedName>
        <fullName evidence="1">Uncharacterized protein</fullName>
    </submittedName>
</protein>